<dbReference type="KEGG" id="mnt:21388811"/>
<evidence type="ECO:0000313" key="2">
    <source>
        <dbReference type="EMBL" id="EXB54849.1"/>
    </source>
</evidence>
<evidence type="ECO:0000256" key="1">
    <source>
        <dbReference type="SAM" id="Phobius"/>
    </source>
</evidence>
<gene>
    <name evidence="2" type="ORF">L484_005338</name>
</gene>
<dbReference type="PANTHER" id="PTHR35997:SF6">
    <property type="entry name" value="COTTON FIBER PROTEIN"/>
    <property type="match status" value="1"/>
</dbReference>
<proteinExistence type="predicted"/>
<dbReference type="AlphaFoldDB" id="W9QV58"/>
<feature type="transmembrane region" description="Helical" evidence="1">
    <location>
        <begin position="20"/>
        <end position="40"/>
    </location>
</feature>
<evidence type="ECO:0000313" key="3">
    <source>
        <dbReference type="Proteomes" id="UP000030645"/>
    </source>
</evidence>
<keyword evidence="1" id="KW-0472">Membrane</keyword>
<keyword evidence="1" id="KW-1133">Transmembrane helix</keyword>
<name>W9QV58_9ROSA</name>
<evidence type="ECO:0008006" key="4">
    <source>
        <dbReference type="Google" id="ProtNLM"/>
    </source>
</evidence>
<dbReference type="OrthoDB" id="680761at2759"/>
<reference evidence="3" key="1">
    <citation type="submission" date="2013-01" db="EMBL/GenBank/DDBJ databases">
        <title>Draft Genome Sequence of a Mulberry Tree, Morus notabilis C.K. Schneid.</title>
        <authorList>
            <person name="He N."/>
            <person name="Zhao S."/>
        </authorList>
    </citation>
    <scope>NUCLEOTIDE SEQUENCE</scope>
</reference>
<feature type="transmembrane region" description="Helical" evidence="1">
    <location>
        <begin position="55"/>
        <end position="74"/>
    </location>
</feature>
<organism evidence="2 3">
    <name type="scientific">Morus notabilis</name>
    <dbReference type="NCBI Taxonomy" id="981085"/>
    <lineage>
        <taxon>Eukaryota</taxon>
        <taxon>Viridiplantae</taxon>
        <taxon>Streptophyta</taxon>
        <taxon>Embryophyta</taxon>
        <taxon>Tracheophyta</taxon>
        <taxon>Spermatophyta</taxon>
        <taxon>Magnoliopsida</taxon>
        <taxon>eudicotyledons</taxon>
        <taxon>Gunneridae</taxon>
        <taxon>Pentapetalae</taxon>
        <taxon>rosids</taxon>
        <taxon>fabids</taxon>
        <taxon>Rosales</taxon>
        <taxon>Moraceae</taxon>
        <taxon>Moreae</taxon>
        <taxon>Morus</taxon>
    </lineage>
</organism>
<dbReference type="Proteomes" id="UP000030645">
    <property type="component" value="Unassembled WGS sequence"/>
</dbReference>
<accession>W9QV58</accession>
<keyword evidence="1" id="KW-0812">Transmembrane</keyword>
<sequence>MASSLPYLMEDPKKPYKPKVKGMSIFPFIFSIFIYISIFYKFNLSPSTLFNNTKFWFLISNTLILIIAADYGAFSSSKDKQGVYNEYFMHNELRRSSSSFVLEYQEIAKKSNVNTQKHEDSVEKMQEKKEKEIKPLENKMQIMAINEHEKATSMTQEDQDHIQEKRIVHVGKKSDYETKKNINEGRKNSIYRRSKSERVKKVVIDESKNSVALRRSETEKYDQKNEGEVMNEFSNMSDEDLNRRVEEFIQRFNRQIRLQAREYYDN</sequence>
<dbReference type="InterPro" id="IPR008480">
    <property type="entry name" value="DUF761_pln"/>
</dbReference>
<dbReference type="Pfam" id="PF05553">
    <property type="entry name" value="DUF761"/>
    <property type="match status" value="1"/>
</dbReference>
<dbReference type="EMBL" id="KE344211">
    <property type="protein sequence ID" value="EXB54849.1"/>
    <property type="molecule type" value="Genomic_DNA"/>
</dbReference>
<keyword evidence="3" id="KW-1185">Reference proteome</keyword>
<dbReference type="PANTHER" id="PTHR35997">
    <property type="entry name" value="COTTON FIBER PROTEIN-RELATED"/>
    <property type="match status" value="1"/>
</dbReference>
<dbReference type="eggNOG" id="ENOG502S1CD">
    <property type="taxonomic scope" value="Eukaryota"/>
</dbReference>
<protein>
    <recommendedName>
        <fullName evidence="4">DUF4408 domain-containing protein</fullName>
    </recommendedName>
</protein>